<keyword evidence="7" id="KW-1185">Reference proteome</keyword>
<sequence length="141" mass="15952">MENLRKISSSSMYGDTINCSQESIVSAIDRFITSVNRMSSAVMVPSKLHDLEDNQDTRSVSSASSDDGSYISSNLYDTYKMLVRAKDDIVWGPSETKEIANDNVGQQFRHHLQQLQIMLHQFSDLSEYLSLRYKTDSGLDD</sequence>
<evidence type="ECO:0000256" key="1">
    <source>
        <dbReference type="ARBA" id="ARBA00004123"/>
    </source>
</evidence>
<dbReference type="GO" id="GO:0005829">
    <property type="term" value="C:cytosol"/>
    <property type="evidence" value="ECO:0007669"/>
    <property type="project" value="TreeGrafter"/>
</dbReference>
<protein>
    <submittedName>
        <fullName evidence="6">Mid1-interacting protein-like protein</fullName>
    </submittedName>
</protein>
<dbReference type="InterPro" id="IPR053719">
    <property type="entry name" value="Lipogen_MT_Stabilize_sf"/>
</dbReference>
<evidence type="ECO:0000256" key="3">
    <source>
        <dbReference type="ARBA" id="ARBA00009488"/>
    </source>
</evidence>
<reference evidence="6 7" key="1">
    <citation type="journal article" date="2018" name="Gigascience">
        <title>Genomes of trombidid mites reveal novel predicted allergens and laterally-transferred genes associated with secondary metabolism.</title>
        <authorList>
            <person name="Dong X."/>
            <person name="Chaisiri K."/>
            <person name="Xia D."/>
            <person name="Armstrong S.D."/>
            <person name="Fang Y."/>
            <person name="Donnelly M.J."/>
            <person name="Kadowaki T."/>
            <person name="McGarry J.W."/>
            <person name="Darby A.C."/>
            <person name="Makepeace B.L."/>
        </authorList>
    </citation>
    <scope>NUCLEOTIDE SEQUENCE [LARGE SCALE GENOMIC DNA]</scope>
    <source>
        <strain evidence="6">UoL-UT</strain>
    </source>
</reference>
<dbReference type="PANTHER" id="PTHR14315">
    <property type="entry name" value="SPOT14 FAMILY MEMBER"/>
    <property type="match status" value="1"/>
</dbReference>
<comment type="subcellular location">
    <subcellularLocation>
        <location evidence="2">Cytoplasm</location>
    </subcellularLocation>
    <subcellularLocation>
        <location evidence="1">Nucleus</location>
    </subcellularLocation>
</comment>
<proteinExistence type="inferred from homology"/>
<dbReference type="AlphaFoldDB" id="A0A443SAS4"/>
<dbReference type="Proteomes" id="UP000288716">
    <property type="component" value="Unassembled WGS sequence"/>
</dbReference>
<evidence type="ECO:0000256" key="4">
    <source>
        <dbReference type="ARBA" id="ARBA00022490"/>
    </source>
</evidence>
<organism evidence="6 7">
    <name type="scientific">Leptotrombidium deliense</name>
    <dbReference type="NCBI Taxonomy" id="299467"/>
    <lineage>
        <taxon>Eukaryota</taxon>
        <taxon>Metazoa</taxon>
        <taxon>Ecdysozoa</taxon>
        <taxon>Arthropoda</taxon>
        <taxon>Chelicerata</taxon>
        <taxon>Arachnida</taxon>
        <taxon>Acari</taxon>
        <taxon>Acariformes</taxon>
        <taxon>Trombidiformes</taxon>
        <taxon>Prostigmata</taxon>
        <taxon>Anystina</taxon>
        <taxon>Parasitengona</taxon>
        <taxon>Trombiculoidea</taxon>
        <taxon>Trombiculidae</taxon>
        <taxon>Leptotrombidium</taxon>
    </lineage>
</organism>
<dbReference type="GO" id="GO:0046890">
    <property type="term" value="P:regulation of lipid biosynthetic process"/>
    <property type="evidence" value="ECO:0007669"/>
    <property type="project" value="TreeGrafter"/>
</dbReference>
<dbReference type="OrthoDB" id="5951908at2759"/>
<accession>A0A443SAS4</accession>
<comment type="caution">
    <text evidence="6">The sequence shown here is derived from an EMBL/GenBank/DDBJ whole genome shotgun (WGS) entry which is preliminary data.</text>
</comment>
<dbReference type="EMBL" id="NCKV01004609">
    <property type="protein sequence ID" value="RWS24648.1"/>
    <property type="molecule type" value="Genomic_DNA"/>
</dbReference>
<evidence type="ECO:0000313" key="6">
    <source>
        <dbReference type="EMBL" id="RWS24648.1"/>
    </source>
</evidence>
<dbReference type="PANTHER" id="PTHR14315:SF17">
    <property type="entry name" value="MIP21584P"/>
    <property type="match status" value="1"/>
</dbReference>
<dbReference type="Pfam" id="PF07084">
    <property type="entry name" value="Spot_14"/>
    <property type="match status" value="1"/>
</dbReference>
<evidence type="ECO:0000256" key="2">
    <source>
        <dbReference type="ARBA" id="ARBA00004496"/>
    </source>
</evidence>
<evidence type="ECO:0000313" key="7">
    <source>
        <dbReference type="Proteomes" id="UP000288716"/>
    </source>
</evidence>
<evidence type="ECO:0000256" key="5">
    <source>
        <dbReference type="ARBA" id="ARBA00023242"/>
    </source>
</evidence>
<dbReference type="STRING" id="299467.A0A443SAS4"/>
<keyword evidence="5" id="KW-0539">Nucleus</keyword>
<comment type="similarity">
    <text evidence="3">Belongs to the SPOT14 family.</text>
</comment>
<gene>
    <name evidence="6" type="ORF">B4U80_09953</name>
</gene>
<dbReference type="InterPro" id="IPR009786">
    <property type="entry name" value="Spot_14"/>
</dbReference>
<name>A0A443SAS4_9ACAR</name>
<keyword evidence="4" id="KW-0963">Cytoplasm</keyword>
<dbReference type="GO" id="GO:0005634">
    <property type="term" value="C:nucleus"/>
    <property type="evidence" value="ECO:0007669"/>
    <property type="project" value="UniProtKB-SubCell"/>
</dbReference>
<dbReference type="VEuPathDB" id="VectorBase:LDEU007391"/>
<dbReference type="Gene3D" id="6.10.140.1610">
    <property type="match status" value="2"/>
</dbReference>